<dbReference type="GO" id="GO:0050821">
    <property type="term" value="P:protein stabilization"/>
    <property type="evidence" value="ECO:0007669"/>
    <property type="project" value="TreeGrafter"/>
</dbReference>
<dbReference type="GO" id="GO:0005739">
    <property type="term" value="C:mitochondrion"/>
    <property type="evidence" value="ECO:0007669"/>
    <property type="project" value="TreeGrafter"/>
</dbReference>
<dbReference type="PANTHER" id="PTHR20922">
    <property type="entry name" value="DNL-TYPE ZINC FINGER PROTEIN"/>
    <property type="match status" value="1"/>
</dbReference>
<keyword evidence="1" id="KW-0863">Zinc-finger</keyword>
<evidence type="ECO:0000259" key="2">
    <source>
        <dbReference type="PROSITE" id="PS51501"/>
    </source>
</evidence>
<dbReference type="EMBL" id="VEPZ02001772">
    <property type="protein sequence ID" value="KAE8656083.1"/>
    <property type="molecule type" value="Genomic_DNA"/>
</dbReference>
<keyword evidence="1" id="KW-0862">Zinc</keyword>
<evidence type="ECO:0000313" key="4">
    <source>
        <dbReference type="Proteomes" id="UP000436088"/>
    </source>
</evidence>
<accession>A0A6A2WCT2</accession>
<organism evidence="3 4">
    <name type="scientific">Hibiscus syriacus</name>
    <name type="common">Rose of Sharon</name>
    <dbReference type="NCBI Taxonomy" id="106335"/>
    <lineage>
        <taxon>Eukaryota</taxon>
        <taxon>Viridiplantae</taxon>
        <taxon>Streptophyta</taxon>
        <taxon>Embryophyta</taxon>
        <taxon>Tracheophyta</taxon>
        <taxon>Spermatophyta</taxon>
        <taxon>Magnoliopsida</taxon>
        <taxon>eudicotyledons</taxon>
        <taxon>Gunneridae</taxon>
        <taxon>Pentapetalae</taxon>
        <taxon>rosids</taxon>
        <taxon>malvids</taxon>
        <taxon>Malvales</taxon>
        <taxon>Malvaceae</taxon>
        <taxon>Malvoideae</taxon>
        <taxon>Hibiscus</taxon>
    </lineage>
</organism>
<name>A0A6A2WCT2_HIBSY</name>
<dbReference type="GO" id="GO:0051087">
    <property type="term" value="F:protein-folding chaperone binding"/>
    <property type="evidence" value="ECO:0007669"/>
    <property type="project" value="TreeGrafter"/>
</dbReference>
<dbReference type="GO" id="GO:0006457">
    <property type="term" value="P:protein folding"/>
    <property type="evidence" value="ECO:0007669"/>
    <property type="project" value="TreeGrafter"/>
</dbReference>
<dbReference type="InterPro" id="IPR007853">
    <property type="entry name" value="Znf_DNL-typ"/>
</dbReference>
<keyword evidence="1" id="KW-0479">Metal-binding</keyword>
<dbReference type="GO" id="GO:0030150">
    <property type="term" value="P:protein import into mitochondrial matrix"/>
    <property type="evidence" value="ECO:0007669"/>
    <property type="project" value="TreeGrafter"/>
</dbReference>
<reference evidence="3" key="1">
    <citation type="submission" date="2019-09" db="EMBL/GenBank/DDBJ databases">
        <title>Draft genome information of white flower Hibiscus syriacus.</title>
        <authorList>
            <person name="Kim Y.-M."/>
        </authorList>
    </citation>
    <scope>NUCLEOTIDE SEQUENCE [LARGE SCALE GENOMIC DNA]</scope>
    <source>
        <strain evidence="3">YM2019G1</strain>
    </source>
</reference>
<proteinExistence type="predicted"/>
<feature type="domain" description="DNL-type" evidence="2">
    <location>
        <begin position="65"/>
        <end position="171"/>
    </location>
</feature>
<dbReference type="Proteomes" id="UP000436088">
    <property type="component" value="Unassembled WGS sequence"/>
</dbReference>
<dbReference type="PROSITE" id="PS51501">
    <property type="entry name" value="ZF_DNL"/>
    <property type="match status" value="1"/>
</dbReference>
<dbReference type="InterPro" id="IPR024158">
    <property type="entry name" value="Mt_import_TIM15"/>
</dbReference>
<evidence type="ECO:0000313" key="3">
    <source>
        <dbReference type="EMBL" id="KAE8656083.1"/>
    </source>
</evidence>
<dbReference type="Pfam" id="PF05180">
    <property type="entry name" value="zf-DNL"/>
    <property type="match status" value="1"/>
</dbReference>
<dbReference type="AlphaFoldDB" id="A0A6A2WCT2"/>
<protein>
    <submittedName>
        <fullName evidence="3">Detected protein of confused Function</fullName>
    </submittedName>
</protein>
<dbReference type="GO" id="GO:0008270">
    <property type="term" value="F:zinc ion binding"/>
    <property type="evidence" value="ECO:0007669"/>
    <property type="project" value="UniProtKB-KW"/>
</dbReference>
<dbReference type="PANTHER" id="PTHR20922:SF15">
    <property type="entry name" value="A_TM021B04.14 PROTEIN"/>
    <property type="match status" value="1"/>
</dbReference>
<evidence type="ECO:0000256" key="1">
    <source>
        <dbReference type="PROSITE-ProRule" id="PRU00834"/>
    </source>
</evidence>
<keyword evidence="4" id="KW-1185">Reference proteome</keyword>
<comment type="caution">
    <text evidence="3">The sequence shown here is derived from an EMBL/GenBank/DDBJ whole genome shotgun (WGS) entry which is preliminary data.</text>
</comment>
<gene>
    <name evidence="3" type="ORF">F3Y22_tig00117011pilonHSYRG00124</name>
</gene>
<sequence>MEPLSSQAAAIVSSSFSIFSPKRKDPPVRTVGQQDRAWRDHQFLPERMTDPVRSNSPPFHGLSSPSRRVDGCAWPSLVCGQRTTRAINPHAYNDGTVFVQCCGCNVFHELVDNLNMFRGMKCYVNPSFDYQRARQWNVGFSCSTRTTMAMAVPTCFWMTYKVYNLMLIPGN</sequence>